<evidence type="ECO:0008006" key="4">
    <source>
        <dbReference type="Google" id="ProtNLM"/>
    </source>
</evidence>
<proteinExistence type="predicted"/>
<name>A0A2A5KN72_9HYPH</name>
<comment type="caution">
    <text evidence="2">The sequence shown here is derived from an EMBL/GenBank/DDBJ whole genome shotgun (WGS) entry which is preliminary data.</text>
</comment>
<dbReference type="Proteomes" id="UP000218807">
    <property type="component" value="Unassembled WGS sequence"/>
</dbReference>
<dbReference type="InterPro" id="IPR051162">
    <property type="entry name" value="T4SS_component"/>
</dbReference>
<feature type="region of interest" description="Disordered" evidence="1">
    <location>
        <begin position="1391"/>
        <end position="1449"/>
    </location>
</feature>
<keyword evidence="3" id="KW-1185">Reference proteome</keyword>
<organism evidence="2 3">
    <name type="scientific">Rhizobium sophoriradicis</name>
    <dbReference type="NCBI Taxonomy" id="1535245"/>
    <lineage>
        <taxon>Bacteria</taxon>
        <taxon>Pseudomonadati</taxon>
        <taxon>Pseudomonadota</taxon>
        <taxon>Alphaproteobacteria</taxon>
        <taxon>Hyphomicrobiales</taxon>
        <taxon>Rhizobiaceae</taxon>
        <taxon>Rhizobium/Agrobacterium group</taxon>
        <taxon>Rhizobium</taxon>
    </lineage>
</organism>
<dbReference type="PANTHER" id="PTHR30121:SF6">
    <property type="entry name" value="SLR6007 PROTEIN"/>
    <property type="match status" value="1"/>
</dbReference>
<sequence length="1820" mass="195803">MSKLIDWLAGEIRSRVAETASGGESRLIFHGPPLEILGQVYEQLAAVTAGLGLPILLQIPEHEPGGTNPPIGTSGLCDETHLLDLRNSPTASSYLALVPPRQHAIRSVSSTTDEFGVAGACNGANVPFDEWWADSFVQRAISAALEASKVSAEHRDNAAELVQRAMRAVDDVDPDKDSRRAAWRLLSRVFAVGDSSLTATRGISLACGVPPMAGDKLSPSEQHASLDGVAAALSDGFRSGLADAVDAAATDQKLLLEDFLQHIRSTCEVPTALERAPEAFYAPAGELELIDPPVWWIGLTAELWTELLSDEPEITGDIRLECLNPLLPASKGVPLLVERDVQAAVRAGVVGDAPVAVTIERSPGKNSGGFPGTSDVEGEAEFTDASPPPHRSPIQYKASAEHHKPASIKVISLETWLPGIFVACRPARKIAAPKAPSRRTRGANWETSISLPGPGRYELLVFLSPGTTIGDRATGTAGGEGNGGDDSQELALREMRPGLHQLEVEADGSYQVDITFERTLPNGKFASETCRVFLSCEEVVEDGCRSEFERLIKLNRRQVDPTGSKPVVQLNRSARTSSLQAWMLQDEDVSLSYLPLVLAEDYGEQWVQPKWAEERGRILSAGRFLQDPRPPASHFNPPVHFVEARRAIAALIRGPGDQAGLLEAAPLGEWIHSHESFPGLIEQYLDAYAAWLKASPEVATWSDVVAVASLEPGGRTLSRVPDAILLSPLHPLRLAWHAVAQGVLDASASSSRPCPAAGVLDPGMVPDILRMPIMSPEGIDHIPFLAVESNSDYWSVLWNGTRLRTLPERSRAAPFGPALGLSVGGISTGFSASQVERALDDVSNVLCAKPIISVVVTSAGGATDSCNEGLVAWSGARYAEGGKPVRRHASGPRRLDVFDTRSEAARPDEATIANLSEDTRNHVRWFSGHPRGVGLDLGIVAQLDSSEPEASETPSLSALGTGGLIRHRVRRQLPGFFLSESRQARPAGSSGDPLADKVAACIGALENSSVQPTGLRFAPNIHAIGDMLEEKKTDFVAVSSSAVDPACFLGGWLPQSYLWDYDLPSYSHRAGDTNGYYLLSRVKASDRDGLRKVLSRLAGCETLDDARVEEILLEVARRGIPTIRGLAGDDTGATGDLGLFVAARLLQDRFRLGSSANSLMPVIGGSSDQPTISLVIPVDPFRGYLDDLSRALNKDRPDATLARPDLLVVGITLGSGKTHIHLTPVEVKCRLGSVFPAADVKDALGQARSLAGLLRALAEDDTALSAWRLAYQHLLLSIIGFGMRVYSAHQDLAGASADWAGSHERIAGAILGVDGDITIDPRGRLIIVDDTVISDAVDRDGDGFEETMVIGTRDAGRIVAGDAQGFYDSVRAKVGGWSLGATGAGQLNEPAEVAAADPSDLALEPSPLADPDPPEQTDAVASSSSTSEPANKEIPLSQQEPDADDGGVELAVGTTVDGFERRDVSLLLSDTRLNQLNMGVVGDLGTGKTQLLKSLVFQIASSAPRNRDINPRILIFDYKRDYSTEDFVKATGARVVKPYRLPLNLFDTTGMADSMVPWLDRFRFFADVLDKIYSGIGPVQRDKLKRAVRSAYENCRGRAPTIYDIHAAYADLLDGKSDSPMSIIDDLVDMEIFEPDPAKTKPFADFLDGAVVISLDALGQDDRSKNMLVAVMLNMFYENMLRTPKRPFLGTSPQLRAIDSYLLVDEADNIMRYEFDVLRKLLLQGREFGCGVILASQYLRHFKVNATDYREPLLTWFVHKVPNVTAAELSALGLASSAGEIAERIKGLPNHHCLYKSFDVPGQVIKGLPFYELVANKAGE</sequence>
<dbReference type="EMBL" id="NXDM01000027">
    <property type="protein sequence ID" value="PCK78489.1"/>
    <property type="molecule type" value="Genomic_DNA"/>
</dbReference>
<reference evidence="2 3" key="1">
    <citation type="submission" date="2017-09" db="EMBL/GenBank/DDBJ databases">
        <title>Comparative genomics of rhizobia isolated from Phaseolus vulgaris in China.</title>
        <authorList>
            <person name="Tong W."/>
        </authorList>
    </citation>
    <scope>NUCLEOTIDE SEQUENCE [LARGE SCALE GENOMIC DNA]</scope>
    <source>
        <strain evidence="2 3">L101</strain>
    </source>
</reference>
<evidence type="ECO:0000313" key="2">
    <source>
        <dbReference type="EMBL" id="PCK78489.1"/>
    </source>
</evidence>
<dbReference type="InterPro" id="IPR027417">
    <property type="entry name" value="P-loop_NTPase"/>
</dbReference>
<dbReference type="RefSeq" id="WP_096764294.1">
    <property type="nucleotide sequence ID" value="NZ_NXDM01000027.1"/>
</dbReference>
<evidence type="ECO:0000256" key="1">
    <source>
        <dbReference type="SAM" id="MobiDB-lite"/>
    </source>
</evidence>
<feature type="compositionally biased region" description="Polar residues" evidence="1">
    <location>
        <begin position="1419"/>
        <end position="1429"/>
    </location>
</feature>
<protein>
    <recommendedName>
        <fullName evidence="4">ATP-binding protein</fullName>
    </recommendedName>
</protein>
<accession>A0A2A5KN72</accession>
<dbReference type="PANTHER" id="PTHR30121">
    <property type="entry name" value="UNCHARACTERIZED PROTEIN YJGR-RELATED"/>
    <property type="match status" value="1"/>
</dbReference>
<gene>
    <name evidence="2" type="ORF">CPT34_24765</name>
</gene>
<dbReference type="Gene3D" id="3.40.50.300">
    <property type="entry name" value="P-loop containing nucleotide triphosphate hydrolases"/>
    <property type="match status" value="2"/>
</dbReference>
<feature type="region of interest" description="Disordered" evidence="1">
    <location>
        <begin position="360"/>
        <end position="399"/>
    </location>
</feature>
<evidence type="ECO:0000313" key="3">
    <source>
        <dbReference type="Proteomes" id="UP000218807"/>
    </source>
</evidence>
<dbReference type="SUPFAM" id="SSF52540">
    <property type="entry name" value="P-loop containing nucleoside triphosphate hydrolases"/>
    <property type="match status" value="1"/>
</dbReference>